<accession>A0A1Y2CSK7</accession>
<sequence length="255" mass="28741">MSTQAQKRWNSDIRNYENNTGRFASQTQSQNMNENTPKTSGNGADAFQEPGTTSNKRKNHFDVPGDQLEASSNSAFLVRQENSDKFTYVLVEGVAPPMLTGISAKDLAQMSRRAKKAWNKDLLHFANGTGRFTPVLIPEKVTVQKATADFHSHPYTNIPRQLSINNNVSPPLRFFKRPRNGRHTFGLPAFLYKDPNNRGMLLYNAAVIDPPMHIDPDLYSKMTSEAQEEWAVRKEKALADLKTRLDSMTSAVRKL</sequence>
<feature type="compositionally biased region" description="Polar residues" evidence="1">
    <location>
        <begin position="16"/>
        <end position="42"/>
    </location>
</feature>
<evidence type="ECO:0000313" key="3">
    <source>
        <dbReference type="Proteomes" id="UP000193642"/>
    </source>
</evidence>
<reference evidence="2 3" key="1">
    <citation type="submission" date="2016-07" db="EMBL/GenBank/DDBJ databases">
        <title>Pervasive Adenine N6-methylation of Active Genes in Fungi.</title>
        <authorList>
            <consortium name="DOE Joint Genome Institute"/>
            <person name="Mondo S.J."/>
            <person name="Dannebaum R.O."/>
            <person name="Kuo R.C."/>
            <person name="Labutti K."/>
            <person name="Haridas S."/>
            <person name="Kuo A."/>
            <person name="Salamov A."/>
            <person name="Ahrendt S.R."/>
            <person name="Lipzen A."/>
            <person name="Sullivan W."/>
            <person name="Andreopoulos W.B."/>
            <person name="Clum A."/>
            <person name="Lindquist E."/>
            <person name="Daum C."/>
            <person name="Ramamoorthy G.K."/>
            <person name="Gryganskyi A."/>
            <person name="Culley D."/>
            <person name="Magnuson J.K."/>
            <person name="James T.Y."/>
            <person name="O'Malley M.A."/>
            <person name="Stajich J.E."/>
            <person name="Spatafora J.W."/>
            <person name="Visel A."/>
            <person name="Grigoriev I.V."/>
        </authorList>
    </citation>
    <scope>NUCLEOTIDE SEQUENCE [LARGE SCALE GENOMIC DNA]</scope>
    <source>
        <strain evidence="2 3">JEL800</strain>
    </source>
</reference>
<organism evidence="2 3">
    <name type="scientific">Rhizoclosmatium globosum</name>
    <dbReference type="NCBI Taxonomy" id="329046"/>
    <lineage>
        <taxon>Eukaryota</taxon>
        <taxon>Fungi</taxon>
        <taxon>Fungi incertae sedis</taxon>
        <taxon>Chytridiomycota</taxon>
        <taxon>Chytridiomycota incertae sedis</taxon>
        <taxon>Chytridiomycetes</taxon>
        <taxon>Chytridiales</taxon>
        <taxon>Chytriomycetaceae</taxon>
        <taxon>Rhizoclosmatium</taxon>
    </lineage>
</organism>
<dbReference type="AlphaFoldDB" id="A0A1Y2CSK7"/>
<comment type="caution">
    <text evidence="2">The sequence shown here is derived from an EMBL/GenBank/DDBJ whole genome shotgun (WGS) entry which is preliminary data.</text>
</comment>
<name>A0A1Y2CSK7_9FUNG</name>
<keyword evidence="3" id="KW-1185">Reference proteome</keyword>
<dbReference type="Proteomes" id="UP000193642">
    <property type="component" value="Unassembled WGS sequence"/>
</dbReference>
<evidence type="ECO:0000256" key="1">
    <source>
        <dbReference type="SAM" id="MobiDB-lite"/>
    </source>
</evidence>
<protein>
    <submittedName>
        <fullName evidence="2">Uncharacterized protein</fullName>
    </submittedName>
</protein>
<dbReference type="EMBL" id="MCGO01000008">
    <property type="protein sequence ID" value="ORY49953.1"/>
    <property type="molecule type" value="Genomic_DNA"/>
</dbReference>
<evidence type="ECO:0000313" key="2">
    <source>
        <dbReference type="EMBL" id="ORY49953.1"/>
    </source>
</evidence>
<proteinExistence type="predicted"/>
<feature type="region of interest" description="Disordered" evidence="1">
    <location>
        <begin position="1"/>
        <end position="63"/>
    </location>
</feature>
<gene>
    <name evidence="2" type="ORF">BCR33DRAFT_713547</name>
</gene>